<evidence type="ECO:0000313" key="2">
    <source>
        <dbReference type="Proteomes" id="UP000679749"/>
    </source>
</evidence>
<protein>
    <submittedName>
        <fullName evidence="1">Uncharacterized protein</fullName>
    </submittedName>
</protein>
<keyword evidence="2" id="KW-1185">Reference proteome</keyword>
<name>A0A942UC57_9BACI</name>
<evidence type="ECO:0000313" key="1">
    <source>
        <dbReference type="EMBL" id="MBS4216003.1"/>
    </source>
</evidence>
<gene>
    <name evidence="1" type="ORF">KHA99_26620</name>
</gene>
<dbReference type="RefSeq" id="WP_213120498.1">
    <property type="nucleotide sequence ID" value="NZ_JAGYPF010000005.1"/>
</dbReference>
<dbReference type="EMBL" id="JAGYPF010000005">
    <property type="protein sequence ID" value="MBS4216003.1"/>
    <property type="molecule type" value="Genomic_DNA"/>
</dbReference>
<dbReference type="Proteomes" id="UP000679749">
    <property type="component" value="Unassembled WGS sequence"/>
</dbReference>
<proteinExistence type="predicted"/>
<reference evidence="1" key="1">
    <citation type="submission" date="2021-05" db="EMBL/GenBank/DDBJ databases">
        <title>Novel Bacillus species.</title>
        <authorList>
            <person name="Liu G."/>
        </authorList>
    </citation>
    <scope>NUCLEOTIDE SEQUENCE</scope>
    <source>
        <strain evidence="1">FJAT-49825</strain>
    </source>
</reference>
<sequence length="273" mass="31316">MKKISIIWLLIGILLVGQRVQADSDISYKIEMLDWKQVDEILPRYSKFTVIDLETGKRFKVQRRAGSNHADVQPLTVKDTKIMKKIYGGKWSWKRRAIIVMDQKDNWIAASMHGMPHGAGALKNNFPGHFCIHFYGSTTHRTNSMDLSHKLMILKSAGKLDDYLGEANPYEVINAYITGFKQQDASIISEASVQNIRLKPILKNIENVRISRMELLPPEDLSEEISLEVPVEIDWVIKNRGRQIYKGAIHLVRFSPADAWKVDSKQFIKENNL</sequence>
<dbReference type="AlphaFoldDB" id="A0A942UC57"/>
<accession>A0A942UC57</accession>
<organism evidence="1 2">
    <name type="scientific">Neobacillus rhizophilus</name>
    <dbReference type="NCBI Taxonomy" id="2833579"/>
    <lineage>
        <taxon>Bacteria</taxon>
        <taxon>Bacillati</taxon>
        <taxon>Bacillota</taxon>
        <taxon>Bacilli</taxon>
        <taxon>Bacillales</taxon>
        <taxon>Bacillaceae</taxon>
        <taxon>Neobacillus</taxon>
    </lineage>
</organism>
<comment type="caution">
    <text evidence="1">The sequence shown here is derived from an EMBL/GenBank/DDBJ whole genome shotgun (WGS) entry which is preliminary data.</text>
</comment>